<dbReference type="Gene3D" id="3.40.50.300">
    <property type="entry name" value="P-loop containing nucleotide triphosphate hydrolases"/>
    <property type="match status" value="1"/>
</dbReference>
<dbReference type="InterPro" id="IPR027417">
    <property type="entry name" value="P-loop_NTPase"/>
</dbReference>
<sequence>MGRGRAREPVVWGLWLSLVPGALGWEFISPFRSMYCQLSDCCHCDYHPSADGLELDLCRLVYGQHLVKETLVDTIRDFTENPSPRKPLVLSFHGWSGTGKSYVTSLLVKSLHRDGMKSRYVHQFVPTLHFPHASHIQVYKDDLKRWITGNLSECGRSVFIFDEMDKMHPGLIDAIKPFLGNSHVMFGTNYRKAMFIFVSNAGGDQINQLVLDFWKDRKDREDIKLADLESKLSAAVFNSQSSGFWNSDIINEELVDRFVPFLPLKRKHVGECVRSELLSRGLSLGLGGDLIEEVVNAMSYFPEEHKLFSKTGCKTVAAKLDFYL</sequence>
<keyword evidence="4 9" id="KW-0547">Nucleotide-binding</keyword>
<evidence type="ECO:0000256" key="5">
    <source>
        <dbReference type="ARBA" id="ARBA00022824"/>
    </source>
</evidence>
<organism evidence="12">
    <name type="scientific">Callorhinchus milii</name>
    <name type="common">Ghost shark</name>
    <dbReference type="NCBI Taxonomy" id="7868"/>
    <lineage>
        <taxon>Eukaryota</taxon>
        <taxon>Metazoa</taxon>
        <taxon>Chordata</taxon>
        <taxon>Craniata</taxon>
        <taxon>Vertebrata</taxon>
        <taxon>Chondrichthyes</taxon>
        <taxon>Holocephali</taxon>
        <taxon>Chimaeriformes</taxon>
        <taxon>Callorhinchidae</taxon>
        <taxon>Callorhinchus</taxon>
    </lineage>
</organism>
<dbReference type="FunFam" id="3.40.50.300:FF:002276">
    <property type="entry name" value="Torsin, putative"/>
    <property type="match status" value="1"/>
</dbReference>
<dbReference type="PRINTS" id="PR00300">
    <property type="entry name" value="CLPPROTEASEA"/>
</dbReference>
<protein>
    <recommendedName>
        <fullName evidence="8">Torsin</fullName>
    </recommendedName>
</protein>
<dbReference type="GO" id="GO:0005788">
    <property type="term" value="C:endoplasmic reticulum lumen"/>
    <property type="evidence" value="ECO:0007669"/>
    <property type="project" value="UniProtKB-SubCell"/>
</dbReference>
<evidence type="ECO:0000256" key="4">
    <source>
        <dbReference type="ARBA" id="ARBA00022741"/>
    </source>
</evidence>
<evidence type="ECO:0000256" key="9">
    <source>
        <dbReference type="PIRSR" id="PIRSR038079-1"/>
    </source>
</evidence>
<dbReference type="InterPro" id="IPR001270">
    <property type="entry name" value="ClpA/B"/>
</dbReference>
<dbReference type="PIRSF" id="PIRSF038079">
    <property type="entry name" value="Torsin_2A"/>
    <property type="match status" value="1"/>
</dbReference>
<dbReference type="SUPFAM" id="SSF52540">
    <property type="entry name" value="P-loop containing nucleoside triphosphate hydrolases"/>
    <property type="match status" value="1"/>
</dbReference>
<feature type="signal peptide" evidence="10">
    <location>
        <begin position="1"/>
        <end position="24"/>
    </location>
</feature>
<evidence type="ECO:0000256" key="3">
    <source>
        <dbReference type="ARBA" id="ARBA00022729"/>
    </source>
</evidence>
<evidence type="ECO:0000259" key="11">
    <source>
        <dbReference type="Pfam" id="PF21376"/>
    </source>
</evidence>
<dbReference type="Pfam" id="PF06309">
    <property type="entry name" value="Torsin"/>
    <property type="match status" value="1"/>
</dbReference>
<dbReference type="PANTHER" id="PTHR10760:SF4">
    <property type="entry name" value="TORSIN-2A"/>
    <property type="match status" value="1"/>
</dbReference>
<evidence type="ECO:0000313" key="12">
    <source>
        <dbReference type="EMBL" id="AFP05813.1"/>
    </source>
</evidence>
<keyword evidence="5 8" id="KW-0256">Endoplasmic reticulum</keyword>
<evidence type="ECO:0000256" key="10">
    <source>
        <dbReference type="SAM" id="SignalP"/>
    </source>
</evidence>
<feature type="domain" description="Torsin-1A C-terminal" evidence="11">
    <location>
        <begin position="266"/>
        <end position="323"/>
    </location>
</feature>
<dbReference type="PANTHER" id="PTHR10760">
    <property type="entry name" value="TORSIN"/>
    <property type="match status" value="1"/>
</dbReference>
<evidence type="ECO:0000256" key="1">
    <source>
        <dbReference type="ARBA" id="ARBA00004319"/>
    </source>
</evidence>
<dbReference type="EMBL" id="JW873296">
    <property type="protein sequence ID" value="AFP05813.1"/>
    <property type="molecule type" value="mRNA"/>
</dbReference>
<name>V9L3Y0_CALMI</name>
<dbReference type="AlphaFoldDB" id="V9L3Y0"/>
<comment type="similarity">
    <text evidence="2 8">Belongs to the ClpA/ClpB family. Torsin subfamily.</text>
</comment>
<dbReference type="InterPro" id="IPR010448">
    <property type="entry name" value="Torsin"/>
</dbReference>
<keyword evidence="3 10" id="KW-0732">Signal</keyword>
<comment type="subcellular location">
    <subcellularLocation>
        <location evidence="1 8">Endoplasmic reticulum lumen</location>
    </subcellularLocation>
</comment>
<dbReference type="Pfam" id="PF21376">
    <property type="entry name" value="TOR1A_C"/>
    <property type="match status" value="1"/>
</dbReference>
<dbReference type="InterPro" id="IPR017378">
    <property type="entry name" value="Torsin_1/2"/>
</dbReference>
<keyword evidence="7" id="KW-0325">Glycoprotein</keyword>
<dbReference type="GO" id="GO:0005635">
    <property type="term" value="C:nuclear envelope"/>
    <property type="evidence" value="ECO:0007669"/>
    <property type="project" value="TreeGrafter"/>
</dbReference>
<evidence type="ECO:0000256" key="2">
    <source>
        <dbReference type="ARBA" id="ARBA00006235"/>
    </source>
</evidence>
<dbReference type="InterPro" id="IPR049337">
    <property type="entry name" value="TOR1A_C"/>
</dbReference>
<proteinExistence type="evidence at transcript level"/>
<evidence type="ECO:0000256" key="8">
    <source>
        <dbReference type="PIRNR" id="PIRNR038079"/>
    </source>
</evidence>
<evidence type="ECO:0000256" key="6">
    <source>
        <dbReference type="ARBA" id="ARBA00022840"/>
    </source>
</evidence>
<feature type="binding site" evidence="9">
    <location>
        <begin position="94"/>
        <end position="101"/>
    </location>
    <ligand>
        <name>ATP</name>
        <dbReference type="ChEBI" id="CHEBI:30616"/>
    </ligand>
</feature>
<keyword evidence="6 9" id="KW-0067">ATP-binding</keyword>
<reference evidence="12" key="1">
    <citation type="journal article" date="2014" name="Nature">
        <title>Elephant shark genome provides unique insights into gnathostome evolution.</title>
        <authorList>
            <consortium name="International Elephant Shark Genome Sequencing Consortium"/>
            <person name="Venkatesh B."/>
            <person name="Lee A.P."/>
            <person name="Ravi V."/>
            <person name="Maurya A.K."/>
            <person name="Lian M.M."/>
            <person name="Swann J.B."/>
            <person name="Ohta Y."/>
            <person name="Flajnik M.F."/>
            <person name="Sutoh Y."/>
            <person name="Kasahara M."/>
            <person name="Hoon S."/>
            <person name="Gangu V."/>
            <person name="Roy S.W."/>
            <person name="Irimia M."/>
            <person name="Korzh V."/>
            <person name="Kondrychyn I."/>
            <person name="Lim Z.W."/>
            <person name="Tay B.H."/>
            <person name="Tohari S."/>
            <person name="Kong K.W."/>
            <person name="Ho S."/>
            <person name="Lorente-Galdos B."/>
            <person name="Quilez J."/>
            <person name="Marques-Bonet T."/>
            <person name="Raney B.J."/>
            <person name="Ingham P.W."/>
            <person name="Tay A."/>
            <person name="Hillier L.W."/>
            <person name="Minx P."/>
            <person name="Boehm T."/>
            <person name="Wilson R.K."/>
            <person name="Brenner S."/>
            <person name="Warren W.C."/>
        </authorList>
    </citation>
    <scope>NUCLEOTIDE SEQUENCE</scope>
    <source>
        <tissue evidence="12">Heart</tissue>
    </source>
</reference>
<feature type="chain" id="PRO_5004778595" description="Torsin" evidence="10">
    <location>
        <begin position="25"/>
        <end position="324"/>
    </location>
</feature>
<dbReference type="GO" id="GO:0016887">
    <property type="term" value="F:ATP hydrolysis activity"/>
    <property type="evidence" value="ECO:0007669"/>
    <property type="project" value="InterPro"/>
</dbReference>
<evidence type="ECO:0000256" key="7">
    <source>
        <dbReference type="ARBA" id="ARBA00023180"/>
    </source>
</evidence>
<accession>V9L3Y0</accession>
<dbReference type="GO" id="GO:0005524">
    <property type="term" value="F:ATP binding"/>
    <property type="evidence" value="ECO:0007669"/>
    <property type="project" value="UniProtKB-KW"/>
</dbReference>